<organism evidence="1 2">
    <name type="scientific">Caerostris darwini</name>
    <dbReference type="NCBI Taxonomy" id="1538125"/>
    <lineage>
        <taxon>Eukaryota</taxon>
        <taxon>Metazoa</taxon>
        <taxon>Ecdysozoa</taxon>
        <taxon>Arthropoda</taxon>
        <taxon>Chelicerata</taxon>
        <taxon>Arachnida</taxon>
        <taxon>Araneae</taxon>
        <taxon>Araneomorphae</taxon>
        <taxon>Entelegynae</taxon>
        <taxon>Araneoidea</taxon>
        <taxon>Araneidae</taxon>
        <taxon>Caerostris</taxon>
    </lineage>
</organism>
<dbReference type="EMBL" id="BPLQ01012166">
    <property type="protein sequence ID" value="GIY63202.1"/>
    <property type="molecule type" value="Genomic_DNA"/>
</dbReference>
<gene>
    <name evidence="1" type="ORF">CDAR_88951</name>
</gene>
<reference evidence="1 2" key="1">
    <citation type="submission" date="2021-06" db="EMBL/GenBank/DDBJ databases">
        <title>Caerostris darwini draft genome.</title>
        <authorList>
            <person name="Kono N."/>
            <person name="Arakawa K."/>
        </authorList>
    </citation>
    <scope>NUCLEOTIDE SEQUENCE [LARGE SCALE GENOMIC DNA]</scope>
</reference>
<dbReference type="Proteomes" id="UP001054837">
    <property type="component" value="Unassembled WGS sequence"/>
</dbReference>
<accession>A0AAV4UYS8</accession>
<name>A0AAV4UYS8_9ARAC</name>
<evidence type="ECO:0000313" key="1">
    <source>
        <dbReference type="EMBL" id="GIY63202.1"/>
    </source>
</evidence>
<evidence type="ECO:0000313" key="2">
    <source>
        <dbReference type="Proteomes" id="UP001054837"/>
    </source>
</evidence>
<keyword evidence="2" id="KW-1185">Reference proteome</keyword>
<proteinExistence type="predicted"/>
<comment type="caution">
    <text evidence="1">The sequence shown here is derived from an EMBL/GenBank/DDBJ whole genome shotgun (WGS) entry which is preliminary data.</text>
</comment>
<dbReference type="AlphaFoldDB" id="A0AAV4UYS8"/>
<protein>
    <submittedName>
        <fullName evidence="1">Uncharacterized protein</fullName>
    </submittedName>
</protein>
<sequence>MGCHPPRKEPVEQRDCLVLFTRYFQPEYPIRFECIRARQSDSHLAIRRTNNREENRLLNRWSSTTSSDEKWSLQKEKNPVHQIQTTLISFLVPRH</sequence>